<accession>A0AAW2NJS0</accession>
<sequence>MNGGSSSSSNGKKGCVIPKEREHVSTMVGKKIAEVGEKAVKSAVNAVKNHNNKGKQIAGVVMWVVVLFARYAYARAKPCELWVCTM</sequence>
<feature type="transmembrane region" description="Helical" evidence="1">
    <location>
        <begin position="57"/>
        <end position="73"/>
    </location>
</feature>
<dbReference type="EMBL" id="JACGWK010000007">
    <property type="protein sequence ID" value="KAL0343576.1"/>
    <property type="molecule type" value="Genomic_DNA"/>
</dbReference>
<evidence type="ECO:0000256" key="1">
    <source>
        <dbReference type="SAM" id="Phobius"/>
    </source>
</evidence>
<organism evidence="2">
    <name type="scientific">Sesamum angustifolium</name>
    <dbReference type="NCBI Taxonomy" id="2727405"/>
    <lineage>
        <taxon>Eukaryota</taxon>
        <taxon>Viridiplantae</taxon>
        <taxon>Streptophyta</taxon>
        <taxon>Embryophyta</taxon>
        <taxon>Tracheophyta</taxon>
        <taxon>Spermatophyta</taxon>
        <taxon>Magnoliopsida</taxon>
        <taxon>eudicotyledons</taxon>
        <taxon>Gunneridae</taxon>
        <taxon>Pentapetalae</taxon>
        <taxon>asterids</taxon>
        <taxon>lamiids</taxon>
        <taxon>Lamiales</taxon>
        <taxon>Pedaliaceae</taxon>
        <taxon>Sesamum</taxon>
    </lineage>
</organism>
<keyword evidence="1" id="KW-0472">Membrane</keyword>
<evidence type="ECO:0000313" key="2">
    <source>
        <dbReference type="EMBL" id="KAL0343576.1"/>
    </source>
</evidence>
<reference evidence="2" key="2">
    <citation type="journal article" date="2024" name="Plant">
        <title>Genomic evolution and insights into agronomic trait innovations of Sesamum species.</title>
        <authorList>
            <person name="Miao H."/>
            <person name="Wang L."/>
            <person name="Qu L."/>
            <person name="Liu H."/>
            <person name="Sun Y."/>
            <person name="Le M."/>
            <person name="Wang Q."/>
            <person name="Wei S."/>
            <person name="Zheng Y."/>
            <person name="Lin W."/>
            <person name="Duan Y."/>
            <person name="Cao H."/>
            <person name="Xiong S."/>
            <person name="Wang X."/>
            <person name="Wei L."/>
            <person name="Li C."/>
            <person name="Ma Q."/>
            <person name="Ju M."/>
            <person name="Zhao R."/>
            <person name="Li G."/>
            <person name="Mu C."/>
            <person name="Tian Q."/>
            <person name="Mei H."/>
            <person name="Zhang T."/>
            <person name="Gao T."/>
            <person name="Zhang H."/>
        </authorList>
    </citation>
    <scope>NUCLEOTIDE SEQUENCE</scope>
    <source>
        <strain evidence="2">G01</strain>
    </source>
</reference>
<name>A0AAW2NJS0_9LAMI</name>
<comment type="caution">
    <text evidence="2">The sequence shown here is derived from an EMBL/GenBank/DDBJ whole genome shotgun (WGS) entry which is preliminary data.</text>
</comment>
<gene>
    <name evidence="2" type="ORF">Sangu_1245000</name>
</gene>
<reference evidence="2" key="1">
    <citation type="submission" date="2020-06" db="EMBL/GenBank/DDBJ databases">
        <authorList>
            <person name="Li T."/>
            <person name="Hu X."/>
            <person name="Zhang T."/>
            <person name="Song X."/>
            <person name="Zhang H."/>
            <person name="Dai N."/>
            <person name="Sheng W."/>
            <person name="Hou X."/>
            <person name="Wei L."/>
        </authorList>
    </citation>
    <scope>NUCLEOTIDE SEQUENCE</scope>
    <source>
        <strain evidence="2">G01</strain>
        <tissue evidence="2">Leaf</tissue>
    </source>
</reference>
<keyword evidence="1" id="KW-1133">Transmembrane helix</keyword>
<protein>
    <submittedName>
        <fullName evidence="2">Uncharacterized protein</fullName>
    </submittedName>
</protein>
<dbReference type="AlphaFoldDB" id="A0AAW2NJS0"/>
<proteinExistence type="predicted"/>
<keyword evidence="1" id="KW-0812">Transmembrane</keyword>